<evidence type="ECO:0000256" key="5">
    <source>
        <dbReference type="ARBA" id="ARBA00022692"/>
    </source>
</evidence>
<keyword evidence="7 10" id="KW-0472">Membrane</keyword>
<feature type="domain" description="Prepilin type IV endopeptidase peptidase" evidence="11">
    <location>
        <begin position="104"/>
        <end position="209"/>
    </location>
</feature>
<keyword evidence="3" id="KW-1003">Cell membrane</keyword>
<dbReference type="EC" id="2.1.1.-" evidence="9"/>
<dbReference type="PANTHER" id="PTHR30487:SF0">
    <property type="entry name" value="PREPILIN LEADER PEPTIDASE_N-METHYLTRANSFERASE-RELATED"/>
    <property type="match status" value="1"/>
</dbReference>
<protein>
    <recommendedName>
        <fullName evidence="9">Prepilin leader peptidase/N-methyltransferase</fullName>
        <ecNumber evidence="9">2.1.1.-</ecNumber>
        <ecNumber evidence="9">3.4.23.43</ecNumber>
    </recommendedName>
</protein>
<keyword evidence="9" id="KW-0511">Multifunctional enzyme</keyword>
<comment type="catalytic activity">
    <reaction evidence="9">
        <text>Typically cleaves a -Gly-|-Phe- bond to release an N-terminal, basic peptide of 5-8 residues from type IV prepilin, and then N-methylates the new N-terminal amino group, the methyl donor being S-adenosyl-L-methionine.</text>
        <dbReference type="EC" id="3.4.23.43"/>
    </reaction>
</comment>
<dbReference type="EC" id="3.4.23.43" evidence="9"/>
<sequence>MTILFYLVIFILGTVLGSFYNVVGLRLPLKKSIIAPRSSCTLCQTPLTPLQLIPVLSYLLNAGKCLHCKGRISFIYPIVEFLTGSLFVLAFIVIGWEFELWVALAFISLLMIILVSDLSYMVIPDKVVAFFTILFLTESLFNHYSLSPLWNSLLGAATGLGLLAVIILISKGGMGGGDMKLFGVIGLVLGWELVLLAFFLSTFIGTIVGMLGLITGRIKRQQPFPFGPFIVIGSLITYFWGNEIISLYIQVFYLV</sequence>
<keyword evidence="14" id="KW-1185">Reference proteome</keyword>
<dbReference type="RefSeq" id="WP_163179225.1">
    <property type="nucleotide sequence ID" value="NZ_JAAIWM010000002.1"/>
</dbReference>
<dbReference type="GO" id="GO:0005886">
    <property type="term" value="C:plasma membrane"/>
    <property type="evidence" value="ECO:0007669"/>
    <property type="project" value="UniProtKB-SubCell"/>
</dbReference>
<comment type="similarity">
    <text evidence="2 8">Belongs to the peptidase A24 family.</text>
</comment>
<accession>A0A6M0Q8F7</accession>
<dbReference type="PRINTS" id="PR00864">
    <property type="entry name" value="PREPILNPTASE"/>
</dbReference>
<evidence type="ECO:0000256" key="8">
    <source>
        <dbReference type="RuleBase" id="RU003793"/>
    </source>
</evidence>
<dbReference type="InterPro" id="IPR014032">
    <property type="entry name" value="Peptidase_A24A_bac"/>
</dbReference>
<evidence type="ECO:0000259" key="12">
    <source>
        <dbReference type="Pfam" id="PF06750"/>
    </source>
</evidence>
<evidence type="ECO:0000256" key="9">
    <source>
        <dbReference type="RuleBase" id="RU003794"/>
    </source>
</evidence>
<name>A0A6M0Q8F7_9BACI</name>
<evidence type="ECO:0000313" key="14">
    <source>
        <dbReference type="Proteomes" id="UP000481043"/>
    </source>
</evidence>
<feature type="transmembrane region" description="Helical" evidence="10">
    <location>
        <begin position="150"/>
        <end position="169"/>
    </location>
</feature>
<feature type="transmembrane region" description="Helical" evidence="10">
    <location>
        <begin position="226"/>
        <end position="249"/>
    </location>
</feature>
<evidence type="ECO:0000256" key="2">
    <source>
        <dbReference type="ARBA" id="ARBA00005801"/>
    </source>
</evidence>
<feature type="domain" description="Prepilin peptidase A24 N-terminal" evidence="12">
    <location>
        <begin position="11"/>
        <end position="92"/>
    </location>
</feature>
<evidence type="ECO:0000256" key="4">
    <source>
        <dbReference type="ARBA" id="ARBA00022519"/>
    </source>
</evidence>
<dbReference type="GO" id="GO:0032259">
    <property type="term" value="P:methylation"/>
    <property type="evidence" value="ECO:0007669"/>
    <property type="project" value="UniProtKB-KW"/>
</dbReference>
<evidence type="ECO:0000313" key="13">
    <source>
        <dbReference type="EMBL" id="NEY71800.1"/>
    </source>
</evidence>
<gene>
    <name evidence="13" type="ORF">G4D63_08575</name>
</gene>
<dbReference type="AlphaFoldDB" id="A0A6M0Q8F7"/>
<feature type="transmembrane region" description="Helical" evidence="10">
    <location>
        <begin position="100"/>
        <end position="120"/>
    </location>
</feature>
<evidence type="ECO:0000256" key="3">
    <source>
        <dbReference type="ARBA" id="ARBA00022475"/>
    </source>
</evidence>
<keyword evidence="9" id="KW-0489">Methyltransferase</keyword>
<proteinExistence type="inferred from homology"/>
<comment type="subcellular location">
    <subcellularLocation>
        <location evidence="1">Cell inner membrane</location>
        <topology evidence="1">Multi-pass membrane protein</topology>
    </subcellularLocation>
    <subcellularLocation>
        <location evidence="9">Cell membrane</location>
        <topology evidence="9">Multi-pass membrane protein</topology>
    </subcellularLocation>
</comment>
<dbReference type="EMBL" id="JAAIWM010000002">
    <property type="protein sequence ID" value="NEY71800.1"/>
    <property type="molecule type" value="Genomic_DNA"/>
</dbReference>
<dbReference type="Proteomes" id="UP000481043">
    <property type="component" value="Unassembled WGS sequence"/>
</dbReference>
<evidence type="ECO:0000259" key="11">
    <source>
        <dbReference type="Pfam" id="PF01478"/>
    </source>
</evidence>
<dbReference type="GO" id="GO:0008168">
    <property type="term" value="F:methyltransferase activity"/>
    <property type="evidence" value="ECO:0007669"/>
    <property type="project" value="UniProtKB-KW"/>
</dbReference>
<keyword evidence="5 9" id="KW-0812">Transmembrane</keyword>
<keyword evidence="6 10" id="KW-1133">Transmembrane helix</keyword>
<evidence type="ECO:0000256" key="1">
    <source>
        <dbReference type="ARBA" id="ARBA00004429"/>
    </source>
</evidence>
<feature type="transmembrane region" description="Helical" evidence="10">
    <location>
        <begin position="6"/>
        <end position="29"/>
    </location>
</feature>
<dbReference type="InterPro" id="IPR000045">
    <property type="entry name" value="Prepilin_IV_endopep_pep"/>
</dbReference>
<evidence type="ECO:0000256" key="10">
    <source>
        <dbReference type="SAM" id="Phobius"/>
    </source>
</evidence>
<feature type="transmembrane region" description="Helical" evidence="10">
    <location>
        <begin position="181"/>
        <end position="214"/>
    </location>
</feature>
<keyword evidence="9" id="KW-0378">Hydrolase</keyword>
<dbReference type="GO" id="GO:0006465">
    <property type="term" value="P:signal peptide processing"/>
    <property type="evidence" value="ECO:0007669"/>
    <property type="project" value="TreeGrafter"/>
</dbReference>
<evidence type="ECO:0000256" key="6">
    <source>
        <dbReference type="ARBA" id="ARBA00022989"/>
    </source>
</evidence>
<reference evidence="13 14" key="1">
    <citation type="submission" date="2020-02" db="EMBL/GenBank/DDBJ databases">
        <title>Bacillus aquiflavi sp. nov., isolated from yellow water of strong flavor Chinese baijiu in Yibin region of China.</title>
        <authorList>
            <person name="Xie J."/>
        </authorList>
    </citation>
    <scope>NUCLEOTIDE SEQUENCE [LARGE SCALE GENOMIC DNA]</scope>
    <source>
        <strain evidence="13 14">SA4</strain>
    </source>
</reference>
<dbReference type="InterPro" id="IPR010627">
    <property type="entry name" value="Prepilin_pept_A24_N"/>
</dbReference>
<comment type="function">
    <text evidence="9">Plays an essential role in type IV pili and type II pseudopili formation by proteolytically removing the leader sequence from substrate proteins and subsequently monomethylating the alpha-amino group of the newly exposed N-terminal phenylalanine.</text>
</comment>
<dbReference type="Gene3D" id="1.20.120.1220">
    <property type="match status" value="1"/>
</dbReference>
<dbReference type="GO" id="GO:0004190">
    <property type="term" value="F:aspartic-type endopeptidase activity"/>
    <property type="evidence" value="ECO:0007669"/>
    <property type="project" value="UniProtKB-EC"/>
</dbReference>
<dbReference type="Pfam" id="PF01478">
    <property type="entry name" value="Peptidase_A24"/>
    <property type="match status" value="1"/>
</dbReference>
<keyword evidence="9" id="KW-0645">Protease</keyword>
<dbReference type="Pfam" id="PF06750">
    <property type="entry name" value="A24_N_bact"/>
    <property type="match status" value="1"/>
</dbReference>
<keyword evidence="4" id="KW-0997">Cell inner membrane</keyword>
<evidence type="ECO:0000256" key="7">
    <source>
        <dbReference type="ARBA" id="ARBA00023136"/>
    </source>
</evidence>
<dbReference type="PANTHER" id="PTHR30487">
    <property type="entry name" value="TYPE 4 PREPILIN-LIKE PROTEINS LEADER PEPTIDE-PROCESSING ENZYME"/>
    <property type="match status" value="1"/>
</dbReference>
<comment type="caution">
    <text evidence="13">The sequence shown here is derived from an EMBL/GenBank/DDBJ whole genome shotgun (WGS) entry which is preliminary data.</text>
</comment>
<dbReference type="InterPro" id="IPR050882">
    <property type="entry name" value="Prepilin_peptidase/N-MTase"/>
</dbReference>
<organism evidence="13 14">
    <name type="scientific">Bacillus mesophilus</name>
    <dbReference type="NCBI Taxonomy" id="1808955"/>
    <lineage>
        <taxon>Bacteria</taxon>
        <taxon>Bacillati</taxon>
        <taxon>Bacillota</taxon>
        <taxon>Bacilli</taxon>
        <taxon>Bacillales</taxon>
        <taxon>Bacillaceae</taxon>
        <taxon>Bacillus</taxon>
    </lineage>
</organism>
<feature type="transmembrane region" description="Helical" evidence="10">
    <location>
        <begin position="74"/>
        <end position="94"/>
    </location>
</feature>
<keyword evidence="9" id="KW-0808">Transferase</keyword>